<reference evidence="2 3" key="1">
    <citation type="submission" date="2016-11" db="EMBL/GenBank/DDBJ databases">
        <title>Trade-off between light-utilization and light-protection in marine flavobacteria.</title>
        <authorList>
            <person name="Kumagai Y."/>
        </authorList>
    </citation>
    <scope>NUCLEOTIDE SEQUENCE [LARGE SCALE GENOMIC DNA]</scope>
    <source>
        <strain evidence="2 3">JCM 13191</strain>
    </source>
</reference>
<dbReference type="AlphaFoldDB" id="A0A1W6MG19"/>
<proteinExistence type="predicted"/>
<name>A0A1W6MG19_9FLAO</name>
<evidence type="ECO:0000313" key="2">
    <source>
        <dbReference type="EMBL" id="ARN76522.1"/>
    </source>
</evidence>
<dbReference type="STRING" id="331648.BST97_00060"/>
<accession>A0A1W6MG19</accession>
<dbReference type="EMBL" id="CP019344">
    <property type="protein sequence ID" value="ARN76522.1"/>
    <property type="molecule type" value="Genomic_DNA"/>
</dbReference>
<feature type="domain" description="Spore protein YkvP/CgeB glycosyl transferase-like" evidence="1">
    <location>
        <begin position="258"/>
        <end position="365"/>
    </location>
</feature>
<dbReference type="Pfam" id="PF13524">
    <property type="entry name" value="Glyco_trans_1_2"/>
    <property type="match status" value="1"/>
</dbReference>
<dbReference type="InterPro" id="IPR055259">
    <property type="entry name" value="YkvP/CgeB_Glyco_trans-like"/>
</dbReference>
<organism evidence="2 3">
    <name type="scientific">Nonlabens spongiae</name>
    <dbReference type="NCBI Taxonomy" id="331648"/>
    <lineage>
        <taxon>Bacteria</taxon>
        <taxon>Pseudomonadati</taxon>
        <taxon>Bacteroidota</taxon>
        <taxon>Flavobacteriia</taxon>
        <taxon>Flavobacteriales</taxon>
        <taxon>Flavobacteriaceae</taxon>
        <taxon>Nonlabens</taxon>
    </lineage>
</organism>
<dbReference type="Proteomes" id="UP000193431">
    <property type="component" value="Chromosome"/>
</dbReference>
<dbReference type="RefSeq" id="WP_085765324.1">
    <property type="nucleotide sequence ID" value="NZ_CP019344.1"/>
</dbReference>
<keyword evidence="3" id="KW-1185">Reference proteome</keyword>
<sequence>MKVLQAIHSYKPYLPYFEDKYKVNQEEITFDELKSLLLKDRFYASHLLDPVLNDTESGFYTMWDYPLFQEKWAESKGWKETDAKKILFAQIEEFQPDVFYNFSPARFESSEINAGVPDQVLKICWSAAPGILNEVFSLYKTRLTNLPSDIQPLAEAGFRSDLFQPAHDPMMDQIKKQTKKEIDVFFYGQYAPAHFKVRNKIIDRLIDYKLQSKFKIELALLYTSRYKDRYLLSRPYRLRKLFHSRKLIHPSSKVVENSASQVYGLDLYKKIASSRIVFNAAVDFSGNYKVNMRNFESLGLGAHLISDDGIYPEHFEKEKHFSVYKSFDHFVEIAEYMLKNESKSREIAAAGNNMITKKYSKEKQWLQFQKIVEKVS</sequence>
<gene>
    <name evidence="2" type="ORF">BST97_00060</name>
</gene>
<evidence type="ECO:0000313" key="3">
    <source>
        <dbReference type="Proteomes" id="UP000193431"/>
    </source>
</evidence>
<evidence type="ECO:0000259" key="1">
    <source>
        <dbReference type="Pfam" id="PF13524"/>
    </source>
</evidence>
<protein>
    <recommendedName>
        <fullName evidence="1">Spore protein YkvP/CgeB glycosyl transferase-like domain-containing protein</fullName>
    </recommendedName>
</protein>
<dbReference type="OrthoDB" id="9813806at2"/>